<gene>
    <name evidence="2" type="ORF">EDD59_10765</name>
</gene>
<dbReference type="InterPro" id="IPR041489">
    <property type="entry name" value="PDZ_6"/>
</dbReference>
<dbReference type="EMBL" id="SLZZ01000007">
    <property type="protein sequence ID" value="TCS79809.1"/>
    <property type="molecule type" value="Genomic_DNA"/>
</dbReference>
<name>A0A4R3KA71_9FIRM</name>
<dbReference type="RefSeq" id="WP_132380181.1">
    <property type="nucleotide sequence ID" value="NZ_SLZZ01000007.1"/>
</dbReference>
<dbReference type="InterPro" id="IPR058240">
    <property type="entry name" value="rSAM_sf"/>
</dbReference>
<dbReference type="InterPro" id="IPR001478">
    <property type="entry name" value="PDZ"/>
</dbReference>
<dbReference type="InterPro" id="IPR007549">
    <property type="entry name" value="DUF512"/>
</dbReference>
<dbReference type="Gene3D" id="2.30.42.10">
    <property type="match status" value="1"/>
</dbReference>
<proteinExistence type="predicted"/>
<keyword evidence="3" id="KW-1185">Reference proteome</keyword>
<dbReference type="Pfam" id="PF17820">
    <property type="entry name" value="PDZ_6"/>
    <property type="match status" value="1"/>
</dbReference>
<reference evidence="2 3" key="1">
    <citation type="submission" date="2019-03" db="EMBL/GenBank/DDBJ databases">
        <title>Genomic Encyclopedia of Type Strains, Phase IV (KMG-IV): sequencing the most valuable type-strain genomes for metagenomic binning, comparative biology and taxonomic classification.</title>
        <authorList>
            <person name="Goeker M."/>
        </authorList>
    </citation>
    <scope>NUCLEOTIDE SEQUENCE [LARGE SCALE GENOMIC DNA]</scope>
    <source>
        <strain evidence="2 3">DSM 29489</strain>
    </source>
</reference>
<dbReference type="Pfam" id="PF19238">
    <property type="entry name" value="Radical_SAM_2"/>
    <property type="match status" value="1"/>
</dbReference>
<comment type="caution">
    <text evidence="2">The sequence shown here is derived from an EMBL/GenBank/DDBJ whole genome shotgun (WGS) entry which is preliminary data.</text>
</comment>
<sequence>MARGHVVSLVQPGSIGDEMGIEPGDILLEINGNEILDVFDYHYYVDDENIVVLIEKPNGEQWELEIDKDEEEGLGLEFGQSLMDEYRSCRNKCMFCFIDQMPAGMRDTLYFKDDDSRLSFLQGNYITLTNMSDHDVERIVKYHLEPINISFQTTNPALRCKMLHNRFAGDALKKVDILYRGGIEMNGQIVLCKGVNDKEELERTIRDLTGYLPFLRSVSVVPVGLSKFRDGLYPLEPFTKEDAKEVLQLIGRWQDKIYEEYGIHFIHAGDEWYILAEEEVPEEGSYDGYLQLENGVGMLRLLKDEFEEGIVALTGDGRVREISLATGKLAYPYLKKMVDRLEEKFPNIKVHLYDIRNDFFGENITVSGLITGQDLMTQLQRKKLGEVLLIPCNMLKTDEDIFLDDFTVREVESALQVPVDIVKSSGQDLIDAILGEN</sequence>
<dbReference type="SUPFAM" id="SSF102114">
    <property type="entry name" value="Radical SAM enzymes"/>
    <property type="match status" value="1"/>
</dbReference>
<evidence type="ECO:0000259" key="1">
    <source>
        <dbReference type="PROSITE" id="PS50106"/>
    </source>
</evidence>
<dbReference type="OrthoDB" id="9774724at2"/>
<dbReference type="Pfam" id="PF04459">
    <property type="entry name" value="DUF512"/>
    <property type="match status" value="1"/>
</dbReference>
<dbReference type="InterPro" id="IPR036034">
    <property type="entry name" value="PDZ_sf"/>
</dbReference>
<dbReference type="PROSITE" id="PS50106">
    <property type="entry name" value="PDZ"/>
    <property type="match status" value="1"/>
</dbReference>
<dbReference type="AlphaFoldDB" id="A0A4R3KA71"/>
<accession>A0A4R3KA71</accession>
<evidence type="ECO:0000313" key="3">
    <source>
        <dbReference type="Proteomes" id="UP000295726"/>
    </source>
</evidence>
<dbReference type="SUPFAM" id="SSF50156">
    <property type="entry name" value="PDZ domain-like"/>
    <property type="match status" value="1"/>
</dbReference>
<evidence type="ECO:0000313" key="2">
    <source>
        <dbReference type="EMBL" id="TCS79809.1"/>
    </source>
</evidence>
<dbReference type="Proteomes" id="UP000295726">
    <property type="component" value="Unassembled WGS sequence"/>
</dbReference>
<organism evidence="2 3">
    <name type="scientific">Muricomes intestini</name>
    <dbReference type="NCBI Taxonomy" id="1796634"/>
    <lineage>
        <taxon>Bacteria</taxon>
        <taxon>Bacillati</taxon>
        <taxon>Bacillota</taxon>
        <taxon>Clostridia</taxon>
        <taxon>Lachnospirales</taxon>
        <taxon>Lachnospiraceae</taxon>
        <taxon>Muricomes</taxon>
    </lineage>
</organism>
<dbReference type="InterPro" id="IPR045375">
    <property type="entry name" value="Put_radical_SAM-like_N"/>
</dbReference>
<protein>
    <submittedName>
        <fullName evidence="2">Putative radical SAM enzyme (TIGR03279 family)</fullName>
    </submittedName>
</protein>
<feature type="domain" description="PDZ" evidence="1">
    <location>
        <begin position="1"/>
        <end position="35"/>
    </location>
</feature>